<keyword evidence="2" id="KW-0808">Transferase</keyword>
<dbReference type="PANTHER" id="PTHR11138">
    <property type="entry name" value="METHIONYL-TRNA FORMYLTRANSFERASE"/>
    <property type="match status" value="1"/>
</dbReference>
<dbReference type="Pfam" id="PF00551">
    <property type="entry name" value="Formyl_trans_N"/>
    <property type="match status" value="1"/>
</dbReference>
<keyword evidence="3" id="KW-1185">Reference proteome</keyword>
<dbReference type="InterPro" id="IPR002376">
    <property type="entry name" value="Formyl_transf_N"/>
</dbReference>
<dbReference type="GO" id="GO:0004479">
    <property type="term" value="F:methionyl-tRNA formyltransferase activity"/>
    <property type="evidence" value="ECO:0007669"/>
    <property type="project" value="TreeGrafter"/>
</dbReference>
<proteinExistence type="predicted"/>
<feature type="domain" description="Formyl transferase N-terminal" evidence="1">
    <location>
        <begin position="52"/>
        <end position="155"/>
    </location>
</feature>
<dbReference type="SUPFAM" id="SSF53328">
    <property type="entry name" value="Formyltransferase"/>
    <property type="match status" value="1"/>
</dbReference>
<protein>
    <submittedName>
        <fullName evidence="2">Methionyl-tRNA formyltransferase, mitochondrial</fullName>
    </submittedName>
</protein>
<accession>A0A1E5RMY7</accession>
<sequence>MRILFLGSDDFSTFILKTILRFPKLKVDVLGPLVENTKCSNKPVRTLVVPKIVEYSNKNNINCSQDINTYKASITNGKYDMLITASYSAFIHKSVINKFPPNRCINIHPSLLPYYKGAAPIQRTLLDNAKYTGVTIQTLHPEKFDHGKILIQSSPILTRSLYEDIEKPIAWESVYKKEGSLLRNNNFLGEDDIAKRLQPNDDKTGVHFNEKYSVLRNSLTIVATKLVHDLFTDDNYMHIEPCENNKLLTGEILDYRMMSPKINILDFDIKWMSQTAIDVCYLSKITDEKIYTYFKRNCDKGKQPWVPEKLFLSDLEILNNYNPVNKNLEVGAFEIEDGKLIIKCKDNTYIKCGKVRPADKPRFVSIEKFEKLIKKHYKQDTLKFGTFDEIIHEYKTLKRTESGVNVHVPVVEGMIKLKSSLKTKGKVMKLSIDEL</sequence>
<dbReference type="PANTHER" id="PTHR11138:SF5">
    <property type="entry name" value="METHIONYL-TRNA FORMYLTRANSFERASE, MITOCHONDRIAL"/>
    <property type="match status" value="1"/>
</dbReference>
<evidence type="ECO:0000259" key="1">
    <source>
        <dbReference type="Pfam" id="PF00551"/>
    </source>
</evidence>
<gene>
    <name evidence="2" type="ORF">AWRI3578_g2208</name>
</gene>
<evidence type="ECO:0000313" key="2">
    <source>
        <dbReference type="EMBL" id="OEJ88234.1"/>
    </source>
</evidence>
<dbReference type="Proteomes" id="UP000095605">
    <property type="component" value="Unassembled WGS sequence"/>
</dbReference>
<evidence type="ECO:0000313" key="3">
    <source>
        <dbReference type="Proteomes" id="UP000095605"/>
    </source>
</evidence>
<dbReference type="GO" id="GO:0005739">
    <property type="term" value="C:mitochondrion"/>
    <property type="evidence" value="ECO:0007669"/>
    <property type="project" value="TreeGrafter"/>
</dbReference>
<dbReference type="Gene3D" id="3.40.50.12230">
    <property type="match status" value="1"/>
</dbReference>
<dbReference type="OrthoDB" id="10268103at2759"/>
<reference evidence="3" key="1">
    <citation type="journal article" date="2016" name="Genome Announc.">
        <title>Genome sequences of three species of Hanseniaspora isolated from spontaneous wine fermentations.</title>
        <authorList>
            <person name="Sternes P.R."/>
            <person name="Lee D."/>
            <person name="Kutyna D.R."/>
            <person name="Borneman A.R."/>
        </authorList>
    </citation>
    <scope>NUCLEOTIDE SEQUENCE [LARGE SCALE GENOMIC DNA]</scope>
    <source>
        <strain evidence="3">AWRI3578</strain>
    </source>
</reference>
<dbReference type="AlphaFoldDB" id="A0A1E5RMY7"/>
<dbReference type="InterPro" id="IPR036477">
    <property type="entry name" value="Formyl_transf_N_sf"/>
</dbReference>
<name>A0A1E5RMY7_9ASCO</name>
<dbReference type="EMBL" id="LPNL01000004">
    <property type="protein sequence ID" value="OEJ88234.1"/>
    <property type="molecule type" value="Genomic_DNA"/>
</dbReference>
<comment type="caution">
    <text evidence="2">The sequence shown here is derived from an EMBL/GenBank/DDBJ whole genome shotgun (WGS) entry which is preliminary data.</text>
</comment>
<organism evidence="2 3">
    <name type="scientific">Hanseniaspora opuntiae</name>
    <dbReference type="NCBI Taxonomy" id="211096"/>
    <lineage>
        <taxon>Eukaryota</taxon>
        <taxon>Fungi</taxon>
        <taxon>Dikarya</taxon>
        <taxon>Ascomycota</taxon>
        <taxon>Saccharomycotina</taxon>
        <taxon>Saccharomycetes</taxon>
        <taxon>Saccharomycodales</taxon>
        <taxon>Saccharomycodaceae</taxon>
        <taxon>Hanseniaspora</taxon>
    </lineage>
</organism>